<keyword evidence="4 5" id="KW-0406">Ion transport</keyword>
<comment type="similarity">
    <text evidence="1 5">Belongs to the V-ATPase F subunit family.</text>
</comment>
<sequence>MSKKTFKKSEGTSLVSIIGDEDTVTGFLLTGIGEKNIKGETNFLVVDSKTDPKLIEATFQNFLKHPNIAVILVTQFVAENYLRHIINQYDAILPTILEIPSKEYPYEAKKDTIIQRAHRLLYGTDIQ</sequence>
<dbReference type="TCDB" id="3.A.2.2.8">
    <property type="family name" value="the h+- or na+-translocating f-type, v-type and a-type atpase (f-atpase) superfamily"/>
</dbReference>
<reference evidence="6" key="2">
    <citation type="submission" date="2005-06" db="EMBL/GenBank/DDBJ databases">
        <title>The vacuolar proton-ATPase plays a major role in several membrane-bounded organelles in Paramecium.</title>
        <authorList>
            <person name="Wassmer T."/>
            <person name="Froissard M."/>
            <person name="Plattner H."/>
            <person name="Kissmehl R."/>
            <person name="Cohen J."/>
        </authorList>
    </citation>
    <scope>NUCLEOTIDE SEQUENCE</scope>
    <source>
        <strain evidence="6">D4-2</strain>
    </source>
</reference>
<comment type="subunit">
    <text evidence="5">V-ATPase is a heteromultimeric enzyme made up of two complexes: the ATP-hydrolytic V1 complex and the proton translocation V0 complex.</text>
</comment>
<evidence type="ECO:0000256" key="2">
    <source>
        <dbReference type="ARBA" id="ARBA00022448"/>
    </source>
</evidence>
<dbReference type="AlphaFoldDB" id="Q4UJ86"/>
<keyword evidence="2 5" id="KW-0813">Transport</keyword>
<dbReference type="GO" id="GO:0033180">
    <property type="term" value="C:proton-transporting V-type ATPase, V1 domain"/>
    <property type="evidence" value="ECO:0007669"/>
    <property type="project" value="InterPro"/>
</dbReference>
<reference evidence="6" key="1">
    <citation type="submission" date="2004-09" db="EMBL/GenBank/DDBJ databases">
        <authorList>
            <person name="Genoscope"/>
        </authorList>
    </citation>
    <scope>NUCLEOTIDE SEQUENCE</scope>
    <source>
        <strain evidence="6">D4-2</strain>
    </source>
</reference>
<dbReference type="EMBL" id="CR764093">
    <property type="protein sequence ID" value="CAH39844.1"/>
    <property type="molecule type" value="Genomic_DNA"/>
</dbReference>
<evidence type="ECO:0000256" key="3">
    <source>
        <dbReference type="ARBA" id="ARBA00022781"/>
    </source>
</evidence>
<dbReference type="InterPro" id="IPR008218">
    <property type="entry name" value="ATPase_V1-cplx_f_g_su"/>
</dbReference>
<evidence type="ECO:0000256" key="1">
    <source>
        <dbReference type="ARBA" id="ARBA00010148"/>
    </source>
</evidence>
<evidence type="ECO:0000313" key="6">
    <source>
        <dbReference type="EMBL" id="CAH39844.1"/>
    </source>
</evidence>
<gene>
    <name evidence="6" type="primary">vhaF1</name>
</gene>
<dbReference type="PIRSF" id="PIRSF015945">
    <property type="entry name" value="ATPase_V1_F_euk"/>
    <property type="match status" value="1"/>
</dbReference>
<proteinExistence type="inferred from homology"/>
<name>Q4UJ86_PARTE</name>
<dbReference type="InterPro" id="IPR005772">
    <property type="entry name" value="ATPase_V1-cplx_fsu_euk"/>
</dbReference>
<organism evidence="6">
    <name type="scientific">Paramecium tetraurelia</name>
    <dbReference type="NCBI Taxonomy" id="5888"/>
    <lineage>
        <taxon>Eukaryota</taxon>
        <taxon>Sar</taxon>
        <taxon>Alveolata</taxon>
        <taxon>Ciliophora</taxon>
        <taxon>Intramacronucleata</taxon>
        <taxon>Oligohymenophorea</taxon>
        <taxon>Peniculida</taxon>
        <taxon>Parameciidae</taxon>
        <taxon>Paramecium</taxon>
    </lineage>
</organism>
<dbReference type="FunFam" id="3.40.50.10580:FF:000004">
    <property type="entry name" value="V-type proton ATPase subunit F"/>
    <property type="match status" value="1"/>
</dbReference>
<dbReference type="PANTHER" id="PTHR13861:SF2">
    <property type="entry name" value="V-TYPE PROTON ATPASE SUBUNIT F"/>
    <property type="match status" value="1"/>
</dbReference>
<dbReference type="Gene3D" id="3.40.50.10580">
    <property type="entry name" value="ATPase, V1 complex, subunit F"/>
    <property type="match status" value="1"/>
</dbReference>
<dbReference type="Pfam" id="PF01990">
    <property type="entry name" value="ATP-synt_F"/>
    <property type="match status" value="1"/>
</dbReference>
<evidence type="ECO:0000256" key="5">
    <source>
        <dbReference type="PIRNR" id="PIRNR015945"/>
    </source>
</evidence>
<dbReference type="NCBIfam" id="TIGR01101">
    <property type="entry name" value="V_ATP_synt_F"/>
    <property type="match status" value="1"/>
</dbReference>
<accession>Q4UJ86</accession>
<protein>
    <recommendedName>
        <fullName evidence="5">V-type proton ATPase subunit F</fullName>
    </recommendedName>
</protein>
<dbReference type="InterPro" id="IPR036906">
    <property type="entry name" value="ATPase_V1_fsu_sf"/>
</dbReference>
<dbReference type="SUPFAM" id="SSF159468">
    <property type="entry name" value="AtpF-like"/>
    <property type="match status" value="1"/>
</dbReference>
<dbReference type="GO" id="GO:0046961">
    <property type="term" value="F:proton-transporting ATPase activity, rotational mechanism"/>
    <property type="evidence" value="ECO:0007669"/>
    <property type="project" value="InterPro"/>
</dbReference>
<comment type="function">
    <text evidence="5">Subunit of the V1 complex of vacuolar(H+)-ATPase (V-ATPase), a multisubunit enzyme composed of a peripheral complex (V1) that hydrolyzes ATP and a membrane integral complex (V0) that translocates protons. V-ATPase is responsible for acidifying and maintaining the pH of intracellular compartments.</text>
</comment>
<evidence type="ECO:0000256" key="4">
    <source>
        <dbReference type="ARBA" id="ARBA00023065"/>
    </source>
</evidence>
<dbReference type="PANTHER" id="PTHR13861">
    <property type="entry name" value="VACUOLAR ATP SYNTHASE SUBUNIT F"/>
    <property type="match status" value="1"/>
</dbReference>
<keyword evidence="3 5" id="KW-0375">Hydrogen ion transport</keyword>